<dbReference type="InterPro" id="IPR036390">
    <property type="entry name" value="WH_DNA-bd_sf"/>
</dbReference>
<dbReference type="KEGG" id="sdr:SCD_n00129"/>
<sequence length="323" mass="37165">MGMNDRIYLIDQMLAERRFVTIPQLLERLEVSLATLKRDLSILRDRMQAPIIFDKELGGYRYEKQDQTSKFELPGLWFSAEEIHALLTTYHLLSNLDTGGLLGGHIKPLLSRLTALLGVADNSIEEIQKRVRIEMMNVRRVQLEHFEAVGSALLKRRRLRIEYYARGTNQTTQRELSPQRLINYRGNWYLDGWCHLRNDLRSFSIDSIRCVELLAAKAKDISEKKLNEILGSGYGIFSGKATQWATLHFTPEISRWVSTESWHPEQKGRFLVGGCYELKIPYSKATELLMDIMKYGAGVKVIAPPSLVDRVSKELNSMLAIYE</sequence>
<dbReference type="RefSeq" id="WP_009207076.1">
    <property type="nucleotide sequence ID" value="NC_022357.1"/>
</dbReference>
<dbReference type="OrthoDB" id="8555652at2"/>
<dbReference type="GO" id="GO:0003700">
    <property type="term" value="F:DNA-binding transcription factor activity"/>
    <property type="evidence" value="ECO:0007669"/>
    <property type="project" value="InterPro"/>
</dbReference>
<dbReference type="InterPro" id="IPR001034">
    <property type="entry name" value="DeoR_HTH"/>
</dbReference>
<dbReference type="InterPro" id="IPR057727">
    <property type="entry name" value="WCX_dom"/>
</dbReference>
<dbReference type="eggNOG" id="COG2378">
    <property type="taxonomic scope" value="Bacteria"/>
</dbReference>
<evidence type="ECO:0000256" key="2">
    <source>
        <dbReference type="ARBA" id="ARBA00023163"/>
    </source>
</evidence>
<keyword evidence="2" id="KW-0804">Transcription</keyword>
<dbReference type="EMBL" id="AP013066">
    <property type="protein sequence ID" value="BAN33978.1"/>
    <property type="molecule type" value="Genomic_DNA"/>
</dbReference>
<evidence type="ECO:0000259" key="3">
    <source>
        <dbReference type="PROSITE" id="PS51000"/>
    </source>
</evidence>
<proteinExistence type="predicted"/>
<gene>
    <name evidence="4" type="ORF">SCD_n00129</name>
</gene>
<dbReference type="PANTHER" id="PTHR34580">
    <property type="match status" value="1"/>
</dbReference>
<accession>S6AAR0</accession>
<dbReference type="Pfam" id="PF13280">
    <property type="entry name" value="WYL"/>
    <property type="match status" value="1"/>
</dbReference>
<dbReference type="InterPro" id="IPR026881">
    <property type="entry name" value="WYL_dom"/>
</dbReference>
<dbReference type="SUPFAM" id="SSF46785">
    <property type="entry name" value="Winged helix' DNA-binding domain"/>
    <property type="match status" value="1"/>
</dbReference>
<name>S6AAR0_SULDS</name>
<dbReference type="InterPro" id="IPR051534">
    <property type="entry name" value="CBASS_pafABC_assoc_protein"/>
</dbReference>
<dbReference type="Gene3D" id="1.10.10.10">
    <property type="entry name" value="Winged helix-like DNA-binding domain superfamily/Winged helix DNA-binding domain"/>
    <property type="match status" value="1"/>
</dbReference>
<dbReference type="PROSITE" id="PS52050">
    <property type="entry name" value="WYL"/>
    <property type="match status" value="1"/>
</dbReference>
<keyword evidence="1" id="KW-0805">Transcription regulation</keyword>
<dbReference type="Proteomes" id="UP000015559">
    <property type="component" value="Chromosome"/>
</dbReference>
<evidence type="ECO:0000313" key="4">
    <source>
        <dbReference type="EMBL" id="BAN33978.1"/>
    </source>
</evidence>
<protein>
    <submittedName>
        <fullName evidence="4">Helix-turn-helix type 11 domain protein</fullName>
    </submittedName>
</protein>
<dbReference type="InterPro" id="IPR036388">
    <property type="entry name" value="WH-like_DNA-bd_sf"/>
</dbReference>
<reference evidence="4 5" key="1">
    <citation type="journal article" date="2012" name="Appl. Environ. Microbiol.">
        <title>Draft genome sequence of a psychrotolerant sulfur-oxidizing bacterium, Sulfuricella denitrificans skB26, and proteomic insights into cold adaptation.</title>
        <authorList>
            <person name="Watanabe T."/>
            <person name="Kojima H."/>
            <person name="Fukui M."/>
        </authorList>
    </citation>
    <scope>NUCLEOTIDE SEQUENCE [LARGE SCALE GENOMIC DNA]</scope>
    <source>
        <strain evidence="5">skB26</strain>
    </source>
</reference>
<organism evidence="4 5">
    <name type="scientific">Sulfuricella denitrificans (strain DSM 22764 / NBRC 105220 / skB26)</name>
    <dbReference type="NCBI Taxonomy" id="1163617"/>
    <lineage>
        <taxon>Bacteria</taxon>
        <taxon>Pseudomonadati</taxon>
        <taxon>Pseudomonadota</taxon>
        <taxon>Betaproteobacteria</taxon>
        <taxon>Nitrosomonadales</taxon>
        <taxon>Sulfuricellaceae</taxon>
        <taxon>Sulfuricella</taxon>
    </lineage>
</organism>
<dbReference type="HOGENOM" id="CLU_041141_4_1_4"/>
<dbReference type="Pfam" id="PF25583">
    <property type="entry name" value="WCX"/>
    <property type="match status" value="1"/>
</dbReference>
<dbReference type="PANTHER" id="PTHR34580:SF3">
    <property type="entry name" value="PROTEIN PAFB"/>
    <property type="match status" value="1"/>
</dbReference>
<evidence type="ECO:0000256" key="1">
    <source>
        <dbReference type="ARBA" id="ARBA00023015"/>
    </source>
</evidence>
<dbReference type="AlphaFoldDB" id="S6AAR0"/>
<dbReference type="Pfam" id="PF08279">
    <property type="entry name" value="HTH_11"/>
    <property type="match status" value="1"/>
</dbReference>
<feature type="domain" description="HTH deoR-type" evidence="3">
    <location>
        <begin position="3"/>
        <end position="62"/>
    </location>
</feature>
<evidence type="ECO:0000313" key="5">
    <source>
        <dbReference type="Proteomes" id="UP000015559"/>
    </source>
</evidence>
<dbReference type="PROSITE" id="PS51000">
    <property type="entry name" value="HTH_DEOR_2"/>
    <property type="match status" value="1"/>
</dbReference>
<dbReference type="InterPro" id="IPR013196">
    <property type="entry name" value="HTH_11"/>
</dbReference>
<keyword evidence="5" id="KW-1185">Reference proteome</keyword>